<dbReference type="AlphaFoldDB" id="A0A1J8QJK8"/>
<gene>
    <name evidence="1" type="ORF">AZE42_01537</name>
</gene>
<dbReference type="Proteomes" id="UP000183567">
    <property type="component" value="Unassembled WGS sequence"/>
</dbReference>
<sequence length="88" mass="9872">MQSNESLQMFMSKYDLHAHLMTASFVLSRVLPGPALACENMSSEELEALLADMEPDIRTADRDMNEIEMLEQTTAAGKLPDCEILQPR</sequence>
<name>A0A1J8QJK8_9AGAM</name>
<organism evidence="1 2">
    <name type="scientific">Rhizopogon vesiculosus</name>
    <dbReference type="NCBI Taxonomy" id="180088"/>
    <lineage>
        <taxon>Eukaryota</taxon>
        <taxon>Fungi</taxon>
        <taxon>Dikarya</taxon>
        <taxon>Basidiomycota</taxon>
        <taxon>Agaricomycotina</taxon>
        <taxon>Agaricomycetes</taxon>
        <taxon>Agaricomycetidae</taxon>
        <taxon>Boletales</taxon>
        <taxon>Suillineae</taxon>
        <taxon>Rhizopogonaceae</taxon>
        <taxon>Rhizopogon</taxon>
    </lineage>
</organism>
<dbReference type="OrthoDB" id="16729at2759"/>
<accession>A0A1J8QJK8</accession>
<dbReference type="EMBL" id="LVVM01004023">
    <property type="protein sequence ID" value="OJA13769.1"/>
    <property type="molecule type" value="Genomic_DNA"/>
</dbReference>
<evidence type="ECO:0000313" key="1">
    <source>
        <dbReference type="EMBL" id="OJA13769.1"/>
    </source>
</evidence>
<proteinExistence type="predicted"/>
<evidence type="ECO:0000313" key="2">
    <source>
        <dbReference type="Proteomes" id="UP000183567"/>
    </source>
</evidence>
<keyword evidence="2" id="KW-1185">Reference proteome</keyword>
<dbReference type="STRING" id="180088.A0A1J8QJK8"/>
<protein>
    <submittedName>
        <fullName evidence="1">Uncharacterized protein</fullName>
    </submittedName>
</protein>
<reference evidence="1 2" key="1">
    <citation type="submission" date="2016-03" db="EMBL/GenBank/DDBJ databases">
        <title>Comparative genomics of the ectomycorrhizal sister species Rhizopogon vinicolor and Rhizopogon vesiculosus (Basidiomycota: Boletales) reveals a divergence of the mating type B locus.</title>
        <authorList>
            <person name="Mujic A.B."/>
            <person name="Kuo A."/>
            <person name="Tritt A."/>
            <person name="Lipzen A."/>
            <person name="Chen C."/>
            <person name="Johnson J."/>
            <person name="Sharma A."/>
            <person name="Barry K."/>
            <person name="Grigoriev I.V."/>
            <person name="Spatafora J.W."/>
        </authorList>
    </citation>
    <scope>NUCLEOTIDE SEQUENCE [LARGE SCALE GENOMIC DNA]</scope>
    <source>
        <strain evidence="1 2">AM-OR11-056</strain>
    </source>
</reference>
<comment type="caution">
    <text evidence="1">The sequence shown here is derived from an EMBL/GenBank/DDBJ whole genome shotgun (WGS) entry which is preliminary data.</text>
</comment>